<feature type="transmembrane region" description="Helical" evidence="7">
    <location>
        <begin position="38"/>
        <end position="55"/>
    </location>
</feature>
<gene>
    <name evidence="9" type="ORF">GCM10012289_59060</name>
</gene>
<dbReference type="GO" id="GO:1902600">
    <property type="term" value="P:proton transmembrane transport"/>
    <property type="evidence" value="ECO:0007669"/>
    <property type="project" value="InterPro"/>
</dbReference>
<dbReference type="Gene3D" id="1.20.1530.20">
    <property type="match status" value="1"/>
</dbReference>
<proteinExistence type="predicted"/>
<accession>A0A917Z8Z8</accession>
<dbReference type="InterPro" id="IPR038770">
    <property type="entry name" value="Na+/solute_symporter_sf"/>
</dbReference>
<feature type="transmembrane region" description="Helical" evidence="7">
    <location>
        <begin position="99"/>
        <end position="121"/>
    </location>
</feature>
<dbReference type="InterPro" id="IPR050794">
    <property type="entry name" value="CPA2_transporter"/>
</dbReference>
<feature type="transmembrane region" description="Helical" evidence="7">
    <location>
        <begin position="67"/>
        <end position="87"/>
    </location>
</feature>
<reference evidence="9" key="1">
    <citation type="journal article" date="2014" name="Int. J. Syst. Evol. Microbiol.">
        <title>Complete genome sequence of Corynebacterium casei LMG S-19264T (=DSM 44701T), isolated from a smear-ripened cheese.</title>
        <authorList>
            <consortium name="US DOE Joint Genome Institute (JGI-PGF)"/>
            <person name="Walter F."/>
            <person name="Albersmeier A."/>
            <person name="Kalinowski J."/>
            <person name="Ruckert C."/>
        </authorList>
    </citation>
    <scope>NUCLEOTIDE SEQUENCE</scope>
    <source>
        <strain evidence="9">CGMCC 4.7368</strain>
    </source>
</reference>
<keyword evidence="2" id="KW-0813">Transport</keyword>
<evidence type="ECO:0000313" key="10">
    <source>
        <dbReference type="Proteomes" id="UP000646523"/>
    </source>
</evidence>
<dbReference type="GO" id="GO:0016020">
    <property type="term" value="C:membrane"/>
    <property type="evidence" value="ECO:0007669"/>
    <property type="project" value="UniProtKB-SubCell"/>
</dbReference>
<feature type="transmembrane region" description="Helical" evidence="7">
    <location>
        <begin position="133"/>
        <end position="155"/>
    </location>
</feature>
<dbReference type="Proteomes" id="UP000646523">
    <property type="component" value="Unassembled WGS sequence"/>
</dbReference>
<keyword evidence="3 7" id="KW-0812">Transmembrane</keyword>
<feature type="transmembrane region" description="Helical" evidence="7">
    <location>
        <begin position="267"/>
        <end position="300"/>
    </location>
</feature>
<name>A0A917Z8Z8_9ACTN</name>
<evidence type="ECO:0000256" key="7">
    <source>
        <dbReference type="SAM" id="Phobius"/>
    </source>
</evidence>
<evidence type="ECO:0000313" key="9">
    <source>
        <dbReference type="EMBL" id="GGO78031.1"/>
    </source>
</evidence>
<sequence length="453" mass="46987">MQASTPGRSAGLNIEQQDAHPIGLASPVPDMPLGAHELLVFMLQLGLLLGLAVLLGRLSVRLRMPAIVGELTVGVLLGPSLLNQLAPGLKFTQLHLLDAVGQVGVLLLVAITGIQLDFGLVRRRGSTAAKVSIAGLVVPLALGVATGYLLPASLLAEGTSVTVFALFLGVATCVSAIPVIAKTLTDMKLLHRNVGQLCLTAGMVDDAFGWFMLSIVSAMATTGVRTGQVVLSLISLVALVPFAVWIGRPLVRWTMAAATRSAEPGPAVAVAVVLVLLSAAATHALGLEAILGAFVCGILIGRSGQADAEWLAPLRTIVLSVLAPLFFATAGLRMDLTLLAQPAVLAASGIVLGVAIVGKFLGAYLGALLSRMSGWEALALGAGMNARGVIEVIVAMVGLRLGIINTEMYTIVIVVAIVTSLMAPPILRIAMRRVEITSEERLRRAAQDQLVKP</sequence>
<feature type="transmembrane region" description="Helical" evidence="7">
    <location>
        <begin position="229"/>
        <end position="247"/>
    </location>
</feature>
<evidence type="ECO:0000256" key="3">
    <source>
        <dbReference type="ARBA" id="ARBA00022692"/>
    </source>
</evidence>
<feature type="transmembrane region" description="Helical" evidence="7">
    <location>
        <begin position="409"/>
        <end position="431"/>
    </location>
</feature>
<evidence type="ECO:0000256" key="2">
    <source>
        <dbReference type="ARBA" id="ARBA00022448"/>
    </source>
</evidence>
<organism evidence="9 10">
    <name type="scientific">Nonomuraea cavernae</name>
    <dbReference type="NCBI Taxonomy" id="2045107"/>
    <lineage>
        <taxon>Bacteria</taxon>
        <taxon>Bacillati</taxon>
        <taxon>Actinomycetota</taxon>
        <taxon>Actinomycetes</taxon>
        <taxon>Streptosporangiales</taxon>
        <taxon>Streptosporangiaceae</taxon>
        <taxon>Nonomuraea</taxon>
    </lineage>
</organism>
<evidence type="ECO:0000256" key="5">
    <source>
        <dbReference type="ARBA" id="ARBA00023065"/>
    </source>
</evidence>
<feature type="domain" description="Cation/H+ exchanger transmembrane" evidence="8">
    <location>
        <begin position="52"/>
        <end position="430"/>
    </location>
</feature>
<dbReference type="AlphaFoldDB" id="A0A917Z8Z8"/>
<protein>
    <recommendedName>
        <fullName evidence="8">Cation/H+ exchanger transmembrane domain-containing protein</fullName>
    </recommendedName>
</protein>
<dbReference type="GO" id="GO:0015297">
    <property type="term" value="F:antiporter activity"/>
    <property type="evidence" value="ECO:0007669"/>
    <property type="project" value="InterPro"/>
</dbReference>
<evidence type="ECO:0000256" key="1">
    <source>
        <dbReference type="ARBA" id="ARBA00004141"/>
    </source>
</evidence>
<reference evidence="9" key="2">
    <citation type="submission" date="2020-09" db="EMBL/GenBank/DDBJ databases">
        <authorList>
            <person name="Sun Q."/>
            <person name="Zhou Y."/>
        </authorList>
    </citation>
    <scope>NUCLEOTIDE SEQUENCE</scope>
    <source>
        <strain evidence="9">CGMCC 4.7368</strain>
    </source>
</reference>
<dbReference type="Pfam" id="PF00999">
    <property type="entry name" value="Na_H_Exchanger"/>
    <property type="match status" value="1"/>
</dbReference>
<evidence type="ECO:0000256" key="6">
    <source>
        <dbReference type="ARBA" id="ARBA00023136"/>
    </source>
</evidence>
<feature type="transmembrane region" description="Helical" evidence="7">
    <location>
        <begin position="377"/>
        <end position="403"/>
    </location>
</feature>
<keyword evidence="10" id="KW-1185">Reference proteome</keyword>
<comment type="subcellular location">
    <subcellularLocation>
        <location evidence="1">Membrane</location>
        <topology evidence="1">Multi-pass membrane protein</topology>
    </subcellularLocation>
</comment>
<evidence type="ECO:0000256" key="4">
    <source>
        <dbReference type="ARBA" id="ARBA00022989"/>
    </source>
</evidence>
<feature type="transmembrane region" description="Helical" evidence="7">
    <location>
        <begin position="312"/>
        <end position="332"/>
    </location>
</feature>
<keyword evidence="5" id="KW-0406">Ion transport</keyword>
<dbReference type="InterPro" id="IPR006153">
    <property type="entry name" value="Cation/H_exchanger_TM"/>
</dbReference>
<feature type="transmembrane region" description="Helical" evidence="7">
    <location>
        <begin position="161"/>
        <end position="181"/>
    </location>
</feature>
<keyword evidence="4 7" id="KW-1133">Transmembrane helix</keyword>
<dbReference type="EMBL" id="BMNH01000024">
    <property type="protein sequence ID" value="GGO78031.1"/>
    <property type="molecule type" value="Genomic_DNA"/>
</dbReference>
<keyword evidence="6 7" id="KW-0472">Membrane</keyword>
<dbReference type="PANTHER" id="PTHR32468">
    <property type="entry name" value="CATION/H + ANTIPORTER"/>
    <property type="match status" value="1"/>
</dbReference>
<comment type="caution">
    <text evidence="9">The sequence shown here is derived from an EMBL/GenBank/DDBJ whole genome shotgun (WGS) entry which is preliminary data.</text>
</comment>
<dbReference type="PANTHER" id="PTHR32468:SF0">
    <property type="entry name" value="K(+)_H(+) ANTIPORTER 1"/>
    <property type="match status" value="1"/>
</dbReference>
<evidence type="ECO:0000259" key="8">
    <source>
        <dbReference type="Pfam" id="PF00999"/>
    </source>
</evidence>
<feature type="transmembrane region" description="Helical" evidence="7">
    <location>
        <begin position="344"/>
        <end position="365"/>
    </location>
</feature>